<dbReference type="GO" id="GO:0005829">
    <property type="term" value="C:cytosol"/>
    <property type="evidence" value="ECO:0007669"/>
    <property type="project" value="TreeGrafter"/>
</dbReference>
<dbReference type="Gene3D" id="3.30.420.40">
    <property type="match status" value="1"/>
</dbReference>
<dbReference type="EMBL" id="BJZO01000034">
    <property type="protein sequence ID" value="GEO81374.1"/>
    <property type="molecule type" value="Genomic_DNA"/>
</dbReference>
<dbReference type="GO" id="GO:0006096">
    <property type="term" value="P:glycolytic process"/>
    <property type="evidence" value="ECO:0007669"/>
    <property type="project" value="InterPro"/>
</dbReference>
<evidence type="ECO:0000256" key="3">
    <source>
        <dbReference type="RuleBase" id="RU004046"/>
    </source>
</evidence>
<dbReference type="PANTHER" id="PTHR47690">
    <property type="entry name" value="GLUCOKINASE"/>
    <property type="match status" value="1"/>
</dbReference>
<comment type="similarity">
    <text evidence="3">Belongs to the bacterial glucokinase family.</text>
</comment>
<dbReference type="Proteomes" id="UP000321567">
    <property type="component" value="Unassembled WGS sequence"/>
</dbReference>
<evidence type="ECO:0000256" key="1">
    <source>
        <dbReference type="ARBA" id="ARBA00022679"/>
    </source>
</evidence>
<sequence>MTGLIADIGGTNARFALTTPEGHWRDERVFRCADHAGLAAAAQAYLDGVLAPDEAPPTRAAACVAAPVTGDAVTLTNWREWSFSIEQTRKTLGLEAFTVVNDFVANALAVPRLGPGHVMDLGGGPGDPTAPIGVVGPGTGLGVAVLLPGTGQAIATEGGHVTLAATTPREAEVVAALQARFGHASAERAASGPGLLALAETLRALGGHDPVPGDTPARIMERSLNGTCPVCAEASALFYAFLGTMCGNLVLSAGAWGGLWLMGGILPRNPEALKASVFTERYAAKGRFRAQLEAVPRRLVLHPYPAFVGLTGLVAASA</sequence>
<dbReference type="RefSeq" id="WP_147163407.1">
    <property type="nucleotide sequence ID" value="NZ_BJZO01000034.1"/>
</dbReference>
<keyword evidence="2 4" id="KW-0418">Kinase</keyword>
<dbReference type="SUPFAM" id="SSF53067">
    <property type="entry name" value="Actin-like ATPase domain"/>
    <property type="match status" value="1"/>
</dbReference>
<dbReference type="InterPro" id="IPR050201">
    <property type="entry name" value="Bacterial_glucokinase"/>
</dbReference>
<dbReference type="GO" id="GO:0004340">
    <property type="term" value="F:glucokinase activity"/>
    <property type="evidence" value="ECO:0007669"/>
    <property type="project" value="InterPro"/>
</dbReference>
<dbReference type="OrthoDB" id="9800595at2"/>
<evidence type="ECO:0000256" key="2">
    <source>
        <dbReference type="ARBA" id="ARBA00022777"/>
    </source>
</evidence>
<keyword evidence="5" id="KW-1185">Reference proteome</keyword>
<dbReference type="InterPro" id="IPR003836">
    <property type="entry name" value="Glucokinase"/>
</dbReference>
<dbReference type="Pfam" id="PF02685">
    <property type="entry name" value="Glucokinase"/>
    <property type="match status" value="1"/>
</dbReference>
<dbReference type="AlphaFoldDB" id="A0A512H7G1"/>
<evidence type="ECO:0000313" key="5">
    <source>
        <dbReference type="Proteomes" id="UP000321567"/>
    </source>
</evidence>
<reference evidence="4 5" key="1">
    <citation type="submission" date="2019-07" db="EMBL/GenBank/DDBJ databases">
        <title>Whole genome shotgun sequence of Rhodospirillum oryzae NBRC 107573.</title>
        <authorList>
            <person name="Hosoyama A."/>
            <person name="Uohara A."/>
            <person name="Ohji S."/>
            <person name="Ichikawa N."/>
        </authorList>
    </citation>
    <scope>NUCLEOTIDE SEQUENCE [LARGE SCALE GENOMIC DNA]</scope>
    <source>
        <strain evidence="4 5">NBRC 107573</strain>
    </source>
</reference>
<dbReference type="GO" id="GO:0005524">
    <property type="term" value="F:ATP binding"/>
    <property type="evidence" value="ECO:0007669"/>
    <property type="project" value="InterPro"/>
</dbReference>
<dbReference type="PANTHER" id="PTHR47690:SF1">
    <property type="entry name" value="GLUCOKINASE"/>
    <property type="match status" value="1"/>
</dbReference>
<evidence type="ECO:0000313" key="4">
    <source>
        <dbReference type="EMBL" id="GEO81374.1"/>
    </source>
</evidence>
<comment type="caution">
    <text evidence="4">The sequence shown here is derived from an EMBL/GenBank/DDBJ whole genome shotgun (WGS) entry which is preliminary data.</text>
</comment>
<dbReference type="InterPro" id="IPR043129">
    <property type="entry name" value="ATPase_NBD"/>
</dbReference>
<proteinExistence type="inferred from homology"/>
<dbReference type="GO" id="GO:0005536">
    <property type="term" value="F:D-glucose binding"/>
    <property type="evidence" value="ECO:0007669"/>
    <property type="project" value="InterPro"/>
</dbReference>
<gene>
    <name evidence="4" type="ORF">ROR02_15050</name>
</gene>
<protein>
    <submittedName>
        <fullName evidence="4">Glucokinase</fullName>
    </submittedName>
</protein>
<dbReference type="CDD" id="cd24008">
    <property type="entry name" value="ASKHA_NBD_GLK"/>
    <property type="match status" value="1"/>
</dbReference>
<organism evidence="4 5">
    <name type="scientific">Pararhodospirillum oryzae</name>
    <dbReference type="NCBI Taxonomy" id="478448"/>
    <lineage>
        <taxon>Bacteria</taxon>
        <taxon>Pseudomonadati</taxon>
        <taxon>Pseudomonadota</taxon>
        <taxon>Alphaproteobacteria</taxon>
        <taxon>Rhodospirillales</taxon>
        <taxon>Rhodospirillaceae</taxon>
        <taxon>Pararhodospirillum</taxon>
    </lineage>
</organism>
<dbReference type="NCBIfam" id="TIGR00749">
    <property type="entry name" value="glk"/>
    <property type="match status" value="1"/>
</dbReference>
<accession>A0A512H7G1</accession>
<keyword evidence="1" id="KW-0808">Transferase</keyword>
<name>A0A512H7G1_9PROT</name>
<dbReference type="Gene3D" id="3.40.367.20">
    <property type="match status" value="1"/>
</dbReference>